<evidence type="ECO:0000313" key="3">
    <source>
        <dbReference type="Proteomes" id="UP000019265"/>
    </source>
</evidence>
<evidence type="ECO:0000313" key="2">
    <source>
        <dbReference type="EMBL" id="AHI53827.1"/>
    </source>
</evidence>
<dbReference type="PANTHER" id="PTHR35149:SF1">
    <property type="entry name" value="DUF5655 DOMAIN-CONTAINING PROTEIN"/>
    <property type="match status" value="1"/>
</dbReference>
<dbReference type="HOGENOM" id="CLU_533066_0_0_14"/>
<dbReference type="InterPro" id="IPR004919">
    <property type="entry name" value="GmrSD_N"/>
</dbReference>
<name>W6A9W1_9MOLU</name>
<evidence type="ECO:0000259" key="1">
    <source>
        <dbReference type="Pfam" id="PF03235"/>
    </source>
</evidence>
<dbReference type="eggNOG" id="COG1479">
    <property type="taxonomic scope" value="Bacteria"/>
</dbReference>
<accession>W6A9W1</accession>
<feature type="domain" description="GmrSD restriction endonucleases N-terminal" evidence="1">
    <location>
        <begin position="22"/>
        <end position="234"/>
    </location>
</feature>
<protein>
    <recommendedName>
        <fullName evidence="1">GmrSD restriction endonucleases N-terminal domain-containing protein</fullName>
    </recommendedName>
</protein>
<dbReference type="Pfam" id="PF03235">
    <property type="entry name" value="GmrSD_N"/>
    <property type="match status" value="1"/>
</dbReference>
<dbReference type="Proteomes" id="UP000019265">
    <property type="component" value="Chromosome"/>
</dbReference>
<gene>
    <name evidence="2" type="ORF">SSABA_v1c04180</name>
</gene>
<dbReference type="EMBL" id="CP006934">
    <property type="protein sequence ID" value="AHI53827.1"/>
    <property type="molecule type" value="Genomic_DNA"/>
</dbReference>
<organism evidence="2 3">
    <name type="scientific">Spiroplasma sabaudiense Ar-1343</name>
    <dbReference type="NCBI Taxonomy" id="1276257"/>
    <lineage>
        <taxon>Bacteria</taxon>
        <taxon>Bacillati</taxon>
        <taxon>Mycoplasmatota</taxon>
        <taxon>Mollicutes</taxon>
        <taxon>Entomoplasmatales</taxon>
        <taxon>Spiroplasmataceae</taxon>
        <taxon>Spiroplasma</taxon>
    </lineage>
</organism>
<proteinExistence type="predicted"/>
<keyword evidence="3" id="KW-1185">Reference proteome</keyword>
<dbReference type="PANTHER" id="PTHR35149">
    <property type="entry name" value="SLL5132 PROTEIN"/>
    <property type="match status" value="1"/>
</dbReference>
<dbReference type="KEGG" id="ssab:SSABA_v1c04180"/>
<dbReference type="OrthoDB" id="9798761at2"/>
<dbReference type="STRING" id="1276257.SSABA_v1c04180"/>
<dbReference type="PATRIC" id="fig|1276257.3.peg.429"/>
<dbReference type="AlphaFoldDB" id="W6A9W1"/>
<dbReference type="RefSeq" id="WP_025250966.1">
    <property type="nucleotide sequence ID" value="NZ_CP006934.1"/>
</dbReference>
<sequence length="517" mass="62711">MKLENFYKLRIRDFISIEKKHDFFDKFGSAFEIPEFQRDYSWGNSQLEEFFDDIIEAKNKRDNPDFSCLGIIYLYYNKHSVSFEVIDGQQRLTSIILLVEVFRKILLEEEIKHSLFNKKTKRRIINGYSKDCVLEKKYVKFMDKYLNNEISDDEEIKSDDVCKKFLFTYNFFYSKINETHKTKQEKLELYEFILEKIFFIFYVERDNEVKYNLFIKLNSRGSELQFTTLLKSHLYSIDNFEVIDSETGEKFTRHFASKYENMETKWFCLISKLKNKEQKYSKIKEMCGFFAQNYGAYFYSKLSKPFLNEANDKKLFAKYREIVKHLFEEYKNELINKSISKNDYQIKQFFEKMDTYVRRFIKYCIEEEKDECIFMLKKMAIKKYLSLIIYMDIEYPKFSEEFKENVFMYCYLRKLKNLVENNRLPSGTKNEQISPRNLHFEESLKIIVSKSEDNCKKVIQLIQDKIEGENFGVFVSEFINKKDEIIDNEKLKKEFLVVDEYHEIFENLMKKYGLNLN</sequence>
<reference evidence="2 3" key="1">
    <citation type="journal article" date="2014" name="Genome Biol. Evol.">
        <title>Molecular evolution of the substrate utilization strategies and putative virulence factors in mosquito-associated Spiroplasma species.</title>
        <authorList>
            <person name="Chang T.H."/>
            <person name="Lo W.S."/>
            <person name="Ku C."/>
            <person name="Chen L.L."/>
            <person name="Kuo C.H."/>
        </authorList>
    </citation>
    <scope>NUCLEOTIDE SEQUENCE [LARGE SCALE GENOMIC DNA]</scope>
    <source>
        <strain evidence="2">Ar-1343</strain>
    </source>
</reference>